<evidence type="ECO:0000313" key="10">
    <source>
        <dbReference type="EMBL" id="KAJ8982071.1"/>
    </source>
</evidence>
<name>A0ABQ9JUU1_9CUCU</name>
<feature type="transmembrane region" description="Helical" evidence="8">
    <location>
        <begin position="226"/>
        <end position="247"/>
    </location>
</feature>
<feature type="transmembrane region" description="Helical" evidence="8">
    <location>
        <begin position="340"/>
        <end position="370"/>
    </location>
</feature>
<comment type="caution">
    <text evidence="10">The sequence shown here is derived from an EMBL/GenBank/DDBJ whole genome shotgun (WGS) entry which is preliminary data.</text>
</comment>
<organism evidence="10 11">
    <name type="scientific">Molorchus minor</name>
    <dbReference type="NCBI Taxonomy" id="1323400"/>
    <lineage>
        <taxon>Eukaryota</taxon>
        <taxon>Metazoa</taxon>
        <taxon>Ecdysozoa</taxon>
        <taxon>Arthropoda</taxon>
        <taxon>Hexapoda</taxon>
        <taxon>Insecta</taxon>
        <taxon>Pterygota</taxon>
        <taxon>Neoptera</taxon>
        <taxon>Endopterygota</taxon>
        <taxon>Coleoptera</taxon>
        <taxon>Polyphaga</taxon>
        <taxon>Cucujiformia</taxon>
        <taxon>Chrysomeloidea</taxon>
        <taxon>Cerambycidae</taxon>
        <taxon>Lamiinae</taxon>
        <taxon>Monochamini</taxon>
        <taxon>Molorchus</taxon>
    </lineage>
</organism>
<evidence type="ECO:0000256" key="6">
    <source>
        <dbReference type="ARBA" id="ARBA00023136"/>
    </source>
</evidence>
<feature type="transmembrane region" description="Helical" evidence="8">
    <location>
        <begin position="309"/>
        <end position="328"/>
    </location>
</feature>
<accession>A0ABQ9JUU1</accession>
<gene>
    <name evidence="10" type="ORF">NQ317_001480</name>
</gene>
<evidence type="ECO:0000256" key="7">
    <source>
        <dbReference type="ARBA" id="ARBA00023177"/>
    </source>
</evidence>
<dbReference type="InterPro" id="IPR029020">
    <property type="entry name" value="Ammonium/urea_transptr"/>
</dbReference>
<dbReference type="Gene3D" id="1.10.3430.10">
    <property type="entry name" value="Ammonium transporter AmtB like domains"/>
    <property type="match status" value="1"/>
</dbReference>
<evidence type="ECO:0000256" key="8">
    <source>
        <dbReference type="SAM" id="Phobius"/>
    </source>
</evidence>
<evidence type="ECO:0000256" key="1">
    <source>
        <dbReference type="ARBA" id="ARBA00004141"/>
    </source>
</evidence>
<proteinExistence type="inferred from homology"/>
<comment type="subcellular location">
    <subcellularLocation>
        <location evidence="1">Membrane</location>
        <topology evidence="1">Multi-pass membrane protein</topology>
    </subcellularLocation>
</comment>
<keyword evidence="11" id="KW-1185">Reference proteome</keyword>
<keyword evidence="3" id="KW-0813">Transport</keyword>
<keyword evidence="6 8" id="KW-0472">Membrane</keyword>
<feature type="transmembrane region" description="Helical" evidence="8">
    <location>
        <begin position="377"/>
        <end position="399"/>
    </location>
</feature>
<comment type="similarity">
    <text evidence="2">Belongs to the ammonia transporter channel (TC 1.A.11.2) family.</text>
</comment>
<dbReference type="Pfam" id="PF00909">
    <property type="entry name" value="Ammonium_transp"/>
    <property type="match status" value="1"/>
</dbReference>
<keyword evidence="5 8" id="KW-1133">Transmembrane helix</keyword>
<dbReference type="Proteomes" id="UP001162164">
    <property type="component" value="Unassembled WGS sequence"/>
</dbReference>
<feature type="transmembrane region" description="Helical" evidence="8">
    <location>
        <begin position="269"/>
        <end position="289"/>
    </location>
</feature>
<dbReference type="EMBL" id="JAPWTJ010000148">
    <property type="protein sequence ID" value="KAJ8982071.1"/>
    <property type="molecule type" value="Genomic_DNA"/>
</dbReference>
<feature type="transmembrane region" description="Helical" evidence="8">
    <location>
        <begin position="474"/>
        <end position="494"/>
    </location>
</feature>
<evidence type="ECO:0000256" key="4">
    <source>
        <dbReference type="ARBA" id="ARBA00022692"/>
    </source>
</evidence>
<feature type="domain" description="Ammonium transporter AmtB-like" evidence="9">
    <location>
        <begin position="132"/>
        <end position="511"/>
    </location>
</feature>
<evidence type="ECO:0000259" key="9">
    <source>
        <dbReference type="Pfam" id="PF00909"/>
    </source>
</evidence>
<sequence length="636" mass="71339">MSSPYMFQGDFAYYEGLKERQKDHEDIIPIHLVSFLRILCGKITRLKTNYTNQKDISDDTWRWGLGLQLTCDCHFVILLWFSIKLKIPRYRHGSQRGSVKDILVVYIIYSCGKIVIIEKVTEKYLKNEAAMILRIGFVLMQIGSIPVENIYKIIYHNVVDIAVAMVSFSTLGILFSFGSKSTGAIAYWDDWNKATDFSGNAAGFAAVLIGSAEMSTFLVGRIHMGGSILATVLYCTFYQPMLMHWVWDKDGWISKLAKDDINRYVSDHGGALVVHVPSTIMGLVGALFLGRRLVRVKDVDEISFSNENALCTVVGHLLAVLGYIGLALPWNHGKVPVCGISTYCCSLVLINAMLAVGTGIAILTVLYLIAYPTILKYWIVLRITQGGVAGFMMISAGINTFSPNWSIYLLALIGAVIFFFCSLVLHNTALEDSCNLTSSHLICGLVGALLCPLFESRKSSSPIWAGRHALWQFVWILIIVICTVVFAVIVFSLLNACKILRSQQEIEDHQRALNVHDNLPENKKHLERLLMIDDVRTPHILPGNYRKRFVPESGDGAKNTVFQEIPVGERSKNKKLAMGVKKDDDYAMPDDATLLFPIVYPKHQKDWSELASGDYYDTFISNMLLSRPFVFKLVKD</sequence>
<feature type="transmembrane region" description="Helical" evidence="8">
    <location>
        <begin position="197"/>
        <end position="219"/>
    </location>
</feature>
<reference evidence="10" key="1">
    <citation type="journal article" date="2023" name="Insect Mol. Biol.">
        <title>Genome sequencing provides insights into the evolution of gene families encoding plant cell wall-degrading enzymes in longhorned beetles.</title>
        <authorList>
            <person name="Shin N.R."/>
            <person name="Okamura Y."/>
            <person name="Kirsch R."/>
            <person name="Pauchet Y."/>
        </authorList>
    </citation>
    <scope>NUCLEOTIDE SEQUENCE</scope>
    <source>
        <strain evidence="10">MMC_N1</strain>
    </source>
</reference>
<dbReference type="PANTHER" id="PTHR11730:SF6">
    <property type="entry name" value="AMMONIUM TRANSPORTER"/>
    <property type="match status" value="1"/>
</dbReference>
<feature type="transmembrane region" description="Helical" evidence="8">
    <location>
        <begin position="437"/>
        <end position="454"/>
    </location>
</feature>
<feature type="transmembrane region" description="Helical" evidence="8">
    <location>
        <begin position="158"/>
        <end position="177"/>
    </location>
</feature>
<dbReference type="SUPFAM" id="SSF111352">
    <property type="entry name" value="Ammonium transporter"/>
    <property type="match status" value="1"/>
</dbReference>
<protein>
    <recommendedName>
        <fullName evidence="9">Ammonium transporter AmtB-like domain-containing protein</fullName>
    </recommendedName>
</protein>
<evidence type="ECO:0000256" key="5">
    <source>
        <dbReference type="ARBA" id="ARBA00022989"/>
    </source>
</evidence>
<dbReference type="InterPro" id="IPR024041">
    <property type="entry name" value="NH4_transpt_AmtB-like_dom"/>
</dbReference>
<feature type="transmembrane region" description="Helical" evidence="8">
    <location>
        <begin position="61"/>
        <end position="81"/>
    </location>
</feature>
<evidence type="ECO:0000313" key="11">
    <source>
        <dbReference type="Proteomes" id="UP001162164"/>
    </source>
</evidence>
<dbReference type="PANTHER" id="PTHR11730">
    <property type="entry name" value="AMMONIUM TRANSPORTER"/>
    <property type="match status" value="1"/>
</dbReference>
<evidence type="ECO:0000256" key="3">
    <source>
        <dbReference type="ARBA" id="ARBA00022448"/>
    </source>
</evidence>
<evidence type="ECO:0000256" key="2">
    <source>
        <dbReference type="ARBA" id="ARBA00005887"/>
    </source>
</evidence>
<feature type="transmembrane region" description="Helical" evidence="8">
    <location>
        <begin position="405"/>
        <end position="425"/>
    </location>
</feature>
<keyword evidence="4 8" id="KW-0812">Transmembrane</keyword>
<keyword evidence="7" id="KW-0924">Ammonia transport</keyword>